<evidence type="ECO:0000256" key="10">
    <source>
        <dbReference type="ARBA" id="ARBA00038679"/>
    </source>
</evidence>
<comment type="subcellular location">
    <subcellularLocation>
        <location evidence="1">Cell membrane</location>
        <topology evidence="1">Multi-pass membrane protein</topology>
    </subcellularLocation>
</comment>
<reference evidence="12" key="1">
    <citation type="journal article" date="2023" name="Genome Biol. Evol.">
        <title>Long-read-based Genome Assembly of Drosophila gunungcola Reveals Fewer Chemosensory Genes in Flower-breeding Species.</title>
        <authorList>
            <person name="Negi A."/>
            <person name="Liao B.Y."/>
            <person name="Yeh S.D."/>
        </authorList>
    </citation>
    <scope>NUCLEOTIDE SEQUENCE</scope>
    <source>
        <strain evidence="12">Sukarami</strain>
    </source>
</reference>
<sequence length="520" mass="60365">MSYIGFVFLGMSKMLFIWWKKPDLSDMVHELEHIYPQNKDQEKVYRLDSYLRSCSPSGQIATDLLLCAVATQVVMHFDHLARVVGNHHLGGDWSENLRFLAGAVRYHHRILRLMDVLNDIFGVPLLLNFMVSTFVICFSSGLSIAAYKQNWNDADVRYRRALVFLIARPQRTTYLKATVFMNITRATMTDEVAKLSSKMDKFMKYAKFFYTAVGIEPYKKDLLEHKNSIKTRIVFWANVINLTMVAIGESIYFRSAYNNGKLLEAVTVLSYIGFIIVGMSKMCFIWWKKAAMNGMARELEEMYPRGKVQEQRYKLQKYLKSCSRISFTYSLLYSLLIWTFNLYSVMQFLVYEKWLNIRVVGKTLPYLMYIPWKWEDNWTYYPLLFSQNFAGYTAAAGQISSDLLLCAVATQVVMHFDYLSQTMESHELSGDWEQDSQFLADTVRYHERILHLSDVVNEIFGIPLLLNFMVSSFVICFVGFQMTVGVSPDMITKLFLFLFSSMSQVYLICHYGQLVADAVS</sequence>
<gene>
    <name evidence="12" type="ORF">M5D96_000732</name>
</gene>
<keyword evidence="8" id="KW-0675">Receptor</keyword>
<evidence type="ECO:0000256" key="6">
    <source>
        <dbReference type="ARBA" id="ARBA00022989"/>
    </source>
</evidence>
<proteinExistence type="predicted"/>
<evidence type="ECO:0000256" key="9">
    <source>
        <dbReference type="ARBA" id="ARBA00023224"/>
    </source>
</evidence>
<dbReference type="InterPro" id="IPR004117">
    <property type="entry name" value="7tm6_olfct_rcpt"/>
</dbReference>
<evidence type="ECO:0000256" key="1">
    <source>
        <dbReference type="ARBA" id="ARBA00004651"/>
    </source>
</evidence>
<evidence type="ECO:0000313" key="12">
    <source>
        <dbReference type="EMBL" id="KAI8044563.1"/>
    </source>
</evidence>
<protein>
    <recommendedName>
        <fullName evidence="14">Odorant receptor</fullName>
    </recommendedName>
</protein>
<feature type="transmembrane region" description="Helical" evidence="11">
    <location>
        <begin position="494"/>
        <end position="514"/>
    </location>
</feature>
<evidence type="ECO:0000256" key="2">
    <source>
        <dbReference type="ARBA" id="ARBA00022475"/>
    </source>
</evidence>
<evidence type="ECO:0000256" key="7">
    <source>
        <dbReference type="ARBA" id="ARBA00023136"/>
    </source>
</evidence>
<comment type="subunit">
    <text evidence="10">Interacts with Orco. Complexes exist early in the endomembrane system in olfactory sensory neurons (OSNs), coupling these complexes to the conserved ciliary trafficking pathway.</text>
</comment>
<dbReference type="GO" id="GO:0007165">
    <property type="term" value="P:signal transduction"/>
    <property type="evidence" value="ECO:0007669"/>
    <property type="project" value="UniProtKB-KW"/>
</dbReference>
<feature type="transmembrane region" description="Helical" evidence="11">
    <location>
        <begin position="233"/>
        <end position="253"/>
    </location>
</feature>
<dbReference type="PANTHER" id="PTHR21137">
    <property type="entry name" value="ODORANT RECEPTOR"/>
    <property type="match status" value="1"/>
</dbReference>
<keyword evidence="3" id="KW-0716">Sensory transduction</keyword>
<evidence type="ECO:0000256" key="5">
    <source>
        <dbReference type="ARBA" id="ARBA00022725"/>
    </source>
</evidence>
<dbReference type="GO" id="GO:0005549">
    <property type="term" value="F:odorant binding"/>
    <property type="evidence" value="ECO:0007669"/>
    <property type="project" value="InterPro"/>
</dbReference>
<evidence type="ECO:0008006" key="14">
    <source>
        <dbReference type="Google" id="ProtNLM"/>
    </source>
</evidence>
<keyword evidence="6 11" id="KW-1133">Transmembrane helix</keyword>
<keyword evidence="7 11" id="KW-0472">Membrane</keyword>
<feature type="transmembrane region" description="Helical" evidence="11">
    <location>
        <begin position="121"/>
        <end position="147"/>
    </location>
</feature>
<name>A0A9P9YXB6_9MUSC</name>
<dbReference type="GO" id="GO:0005886">
    <property type="term" value="C:plasma membrane"/>
    <property type="evidence" value="ECO:0007669"/>
    <property type="project" value="UniProtKB-SubCell"/>
</dbReference>
<dbReference type="AlphaFoldDB" id="A0A9P9YXB6"/>
<evidence type="ECO:0000256" key="11">
    <source>
        <dbReference type="SAM" id="Phobius"/>
    </source>
</evidence>
<keyword evidence="13" id="KW-1185">Reference proteome</keyword>
<feature type="transmembrane region" description="Helical" evidence="11">
    <location>
        <begin position="265"/>
        <end position="287"/>
    </location>
</feature>
<dbReference type="Pfam" id="PF02949">
    <property type="entry name" value="7tm_6"/>
    <property type="match status" value="2"/>
</dbReference>
<evidence type="ECO:0000313" key="13">
    <source>
        <dbReference type="Proteomes" id="UP001059596"/>
    </source>
</evidence>
<feature type="transmembrane region" description="Helical" evidence="11">
    <location>
        <begin position="327"/>
        <end position="346"/>
    </location>
</feature>
<evidence type="ECO:0000256" key="8">
    <source>
        <dbReference type="ARBA" id="ARBA00023170"/>
    </source>
</evidence>
<evidence type="ECO:0000256" key="4">
    <source>
        <dbReference type="ARBA" id="ARBA00022692"/>
    </source>
</evidence>
<keyword evidence="2" id="KW-1003">Cell membrane</keyword>
<dbReference type="PANTHER" id="PTHR21137:SF44">
    <property type="entry name" value="ODORANT RECEPTOR 13A-RELATED"/>
    <property type="match status" value="1"/>
</dbReference>
<accession>A0A9P9YXB6</accession>
<keyword evidence="4 11" id="KW-0812">Transmembrane</keyword>
<dbReference type="Proteomes" id="UP001059596">
    <property type="component" value="Chromosome 3R"/>
</dbReference>
<evidence type="ECO:0000256" key="3">
    <source>
        <dbReference type="ARBA" id="ARBA00022606"/>
    </source>
</evidence>
<comment type="caution">
    <text evidence="12">The sequence shown here is derived from an EMBL/GenBank/DDBJ whole genome shotgun (WGS) entry which is preliminary data.</text>
</comment>
<keyword evidence="9" id="KW-0807">Transducer</keyword>
<organism evidence="12 13">
    <name type="scientific">Drosophila gunungcola</name>
    <name type="common">fruit fly</name>
    <dbReference type="NCBI Taxonomy" id="103775"/>
    <lineage>
        <taxon>Eukaryota</taxon>
        <taxon>Metazoa</taxon>
        <taxon>Ecdysozoa</taxon>
        <taxon>Arthropoda</taxon>
        <taxon>Hexapoda</taxon>
        <taxon>Insecta</taxon>
        <taxon>Pterygota</taxon>
        <taxon>Neoptera</taxon>
        <taxon>Endopterygota</taxon>
        <taxon>Diptera</taxon>
        <taxon>Brachycera</taxon>
        <taxon>Muscomorpha</taxon>
        <taxon>Ephydroidea</taxon>
        <taxon>Drosophilidae</taxon>
        <taxon>Drosophila</taxon>
        <taxon>Sophophora</taxon>
    </lineage>
</organism>
<dbReference type="EMBL" id="JAMKOV010000001">
    <property type="protein sequence ID" value="KAI8044563.1"/>
    <property type="molecule type" value="Genomic_DNA"/>
</dbReference>
<dbReference type="GO" id="GO:0004984">
    <property type="term" value="F:olfactory receptor activity"/>
    <property type="evidence" value="ECO:0007669"/>
    <property type="project" value="InterPro"/>
</dbReference>
<feature type="transmembrane region" description="Helical" evidence="11">
    <location>
        <begin position="460"/>
        <end position="482"/>
    </location>
</feature>
<keyword evidence="5" id="KW-0552">Olfaction</keyword>